<dbReference type="InterPro" id="IPR019347">
    <property type="entry name" value="Axonemal_dynein_light_chain"/>
</dbReference>
<reference evidence="3 4" key="1">
    <citation type="journal article" date="2015" name="Genome Biol. Evol.">
        <title>Comparative Genomics of a Bacterivorous Green Alga Reveals Evolutionary Causalities and Consequences of Phago-Mixotrophic Mode of Nutrition.</title>
        <authorList>
            <person name="Burns J.A."/>
            <person name="Paasch A."/>
            <person name="Narechania A."/>
            <person name="Kim E."/>
        </authorList>
    </citation>
    <scope>NUCLEOTIDE SEQUENCE [LARGE SCALE GENOMIC DNA]</scope>
    <source>
        <strain evidence="3 4">PLY_AMNH</strain>
    </source>
</reference>
<organism evidence="3 4">
    <name type="scientific">Cymbomonas tetramitiformis</name>
    <dbReference type="NCBI Taxonomy" id="36881"/>
    <lineage>
        <taxon>Eukaryota</taxon>
        <taxon>Viridiplantae</taxon>
        <taxon>Chlorophyta</taxon>
        <taxon>Pyramimonadophyceae</taxon>
        <taxon>Pyramimonadales</taxon>
        <taxon>Pyramimonadaceae</taxon>
        <taxon>Cymbomonas</taxon>
    </lineage>
</organism>
<evidence type="ECO:0000256" key="1">
    <source>
        <dbReference type="ARBA" id="ARBA00023054"/>
    </source>
</evidence>
<protein>
    <submittedName>
        <fullName evidence="3">Uncharacterized protein</fullName>
    </submittedName>
</protein>
<gene>
    <name evidence="3" type="ORF">CYMTET_13265</name>
</gene>
<dbReference type="Pfam" id="PF10211">
    <property type="entry name" value="Ax_dynein_light"/>
    <property type="match status" value="1"/>
</dbReference>
<evidence type="ECO:0000313" key="3">
    <source>
        <dbReference type="EMBL" id="KAK3278825.1"/>
    </source>
</evidence>
<keyword evidence="4" id="KW-1185">Reference proteome</keyword>
<keyword evidence="1" id="KW-0175">Coiled coil</keyword>
<evidence type="ECO:0000313" key="4">
    <source>
        <dbReference type="Proteomes" id="UP001190700"/>
    </source>
</evidence>
<sequence>MQSYSSPFAGSPSLVVEVVLWHSRERTSILNLHEHASKCSSWILRDRPPAVSSRTAASMGRETTSRYSSPNQVAGMGSTGPVQQLHPLGTPGRTHSNLSGRSPARQRGLDSASHYIGPTGENWIMDDAPRTPVVRSRERWPLMDPPRSQSVPAGRHSHSPAFSSGMAHPPVLSNTLPTGPAQNQRTLGTLRTVPRTAATLASINATNMTAYPALDVSYKHDRPGHGLCQVRGGEFSDFHVPPTLLDTGHGALPSHSPQKPRPGVLVAEDMKDAKGPMPLGVSLLTTQVISDVTKSAGPKYTNEVASTLEKQRQLHGDSAKSWYLESFGSNLPAGRRDVERLEQWLNTRVKQTDHKKKVVHEMHTDDLRKITQTMAEELHHTEMLKSRLKKQARHKEVMQESYDVYTVAMNELVRQVSIGCVERGRLMARLWESCLKLWSDLLETNDSLTQDVKGFMPKSDGVLNLTPSFAVELVNPLNTQLTELRATCSCCSSSLLAGGQGYNQLVKRFNTLSELMTNDANAPRQLRTEKTIMCGHPDCDKAIKKDSAYCLEHRGDFTVEDEETQIWYNSVKELGSKLKFTHKDPLEAEMRDMEDLLLEKQDKLDKMSDFLARSSRCLPAPPAHRQHRAT</sequence>
<accession>A0AAE0LBM7</accession>
<comment type="caution">
    <text evidence="3">The sequence shown here is derived from an EMBL/GenBank/DDBJ whole genome shotgun (WGS) entry which is preliminary data.</text>
</comment>
<feature type="compositionally biased region" description="Polar residues" evidence="2">
    <location>
        <begin position="53"/>
        <end position="72"/>
    </location>
</feature>
<proteinExistence type="predicted"/>
<dbReference type="PANTHER" id="PTHR34894:SF5">
    <property type="entry name" value="EF-HAND DOMAIN-CONTAINING PROTEIN"/>
    <property type="match status" value="1"/>
</dbReference>
<name>A0AAE0LBM7_9CHLO</name>
<dbReference type="Proteomes" id="UP001190700">
    <property type="component" value="Unassembled WGS sequence"/>
</dbReference>
<dbReference type="EMBL" id="LGRX02005267">
    <property type="protein sequence ID" value="KAK3278825.1"/>
    <property type="molecule type" value="Genomic_DNA"/>
</dbReference>
<dbReference type="AlphaFoldDB" id="A0AAE0LBM7"/>
<dbReference type="PANTHER" id="PTHR34894">
    <property type="entry name" value="SAM-DEPENDENT METHYLTRANSFERASE RSMI, CONSERVED SITE"/>
    <property type="match status" value="1"/>
</dbReference>
<evidence type="ECO:0000256" key="2">
    <source>
        <dbReference type="SAM" id="MobiDB-lite"/>
    </source>
</evidence>
<feature type="region of interest" description="Disordered" evidence="2">
    <location>
        <begin position="53"/>
        <end position="160"/>
    </location>
</feature>
<dbReference type="GO" id="GO:0005737">
    <property type="term" value="C:cytoplasm"/>
    <property type="evidence" value="ECO:0007669"/>
    <property type="project" value="UniProtKB-ARBA"/>
</dbReference>